<accession>A0A0E3DEV8</accession>
<gene>
    <name evidence="1" type="ORF">JBP901_gp051</name>
</gene>
<dbReference type="OrthoDB" id="26460at10239"/>
<evidence type="ECO:0000313" key="1">
    <source>
        <dbReference type="EMBL" id="AID17764.1"/>
    </source>
</evidence>
<name>A0A0E3DEV8_9CAUD</name>
<dbReference type="Proteomes" id="UP000033000">
    <property type="component" value="Segment"/>
</dbReference>
<proteinExistence type="predicted"/>
<dbReference type="KEGG" id="vg:24723030"/>
<reference evidence="1 2" key="1">
    <citation type="journal article" date="2015" name="Arch. Virol.">
        <title>Complete genome sequence and phylogenetic position of the Bacillus cereus group phage JBP901.</title>
        <authorList>
            <person name="Asare P.T."/>
            <person name="Ryu S."/>
            <person name="Kim K.P."/>
        </authorList>
    </citation>
    <scope>NUCLEOTIDE SEQUENCE [LARGE SCALE GENOMIC DNA]</scope>
</reference>
<dbReference type="EMBL" id="KJ676859">
    <property type="protein sequence ID" value="AID17764.1"/>
    <property type="molecule type" value="Genomic_DNA"/>
</dbReference>
<dbReference type="RefSeq" id="YP_009149089.1">
    <property type="nucleotide sequence ID" value="NC_027352.1"/>
</dbReference>
<sequence>MNLASKLWKLATSKMETDAQPYIEKVRREAEKAAEKSNMRIEVQLPSKARKLKKEIGDALYEDGFNVTTKDFPSTGTFYVIVDWKDTKPSKPDHIDYTGY</sequence>
<protein>
    <submittedName>
        <fullName evidence="1">Uncharacterized protein</fullName>
    </submittedName>
</protein>
<keyword evidence="2" id="KW-1185">Reference proteome</keyword>
<dbReference type="GeneID" id="24723030"/>
<organism evidence="1 2">
    <name type="scientific">Bacillus phage JBP901</name>
    <dbReference type="NCBI Taxonomy" id="1498212"/>
    <lineage>
        <taxon>Viruses</taxon>
        <taxon>Duplodnaviria</taxon>
        <taxon>Heunggongvirae</taxon>
        <taxon>Uroviricota</taxon>
        <taxon>Caudoviricetes</taxon>
        <taxon>Herelleviridae</taxon>
        <taxon>Bastillevirinae</taxon>
        <taxon>Caeruleovirus</taxon>
        <taxon>Caeruleovirus JBP901</taxon>
    </lineage>
</organism>
<evidence type="ECO:0000313" key="2">
    <source>
        <dbReference type="Proteomes" id="UP000033000"/>
    </source>
</evidence>